<proteinExistence type="predicted"/>
<accession>A0A5M4B1I5</accession>
<dbReference type="Proteomes" id="UP000391834">
    <property type="component" value="Unassembled WGS sequence"/>
</dbReference>
<dbReference type="Gene3D" id="3.30.1390.10">
    <property type="match status" value="1"/>
</dbReference>
<dbReference type="EMBL" id="BLAX01000001">
    <property type="protein sequence ID" value="GET33673.1"/>
    <property type="molecule type" value="Genomic_DNA"/>
</dbReference>
<dbReference type="GO" id="GO:0030163">
    <property type="term" value="P:protein catabolic process"/>
    <property type="evidence" value="ECO:0007669"/>
    <property type="project" value="InterPro"/>
</dbReference>
<evidence type="ECO:0000313" key="2">
    <source>
        <dbReference type="EMBL" id="GET33673.1"/>
    </source>
</evidence>
<dbReference type="AlphaFoldDB" id="A0A5M4B1I5"/>
<comment type="caution">
    <text evidence="2">The sequence shown here is derived from an EMBL/GenBank/DDBJ whole genome shotgun (WGS) entry which is preliminary data.</text>
</comment>
<evidence type="ECO:0000313" key="3">
    <source>
        <dbReference type="Proteomes" id="UP000391834"/>
    </source>
</evidence>
<gene>
    <name evidence="2" type="ORF">PbJCM13498_25360</name>
</gene>
<feature type="domain" description="Adaptor protein ClpS core" evidence="1">
    <location>
        <begin position="53"/>
        <end position="115"/>
    </location>
</feature>
<dbReference type="SUPFAM" id="SSF54736">
    <property type="entry name" value="ClpS-like"/>
    <property type="match status" value="1"/>
</dbReference>
<dbReference type="InterPro" id="IPR014719">
    <property type="entry name" value="Ribosomal_bL12_C/ClpS-like"/>
</dbReference>
<dbReference type="OrthoDB" id="598046at2"/>
<reference evidence="2 3" key="1">
    <citation type="submission" date="2019-10" db="EMBL/GenBank/DDBJ databases">
        <title>Prolixibacter strains distinguished by the presence of nitrate reductase genes were adept at nitrate-dependent anaerobic corrosion of metallic iron and carbon steel.</title>
        <authorList>
            <person name="Iino T."/>
            <person name="Shono N."/>
            <person name="Ito K."/>
            <person name="Nakamura R."/>
            <person name="Sueoka K."/>
            <person name="Harayama S."/>
            <person name="Ohkuma M."/>
        </authorList>
    </citation>
    <scope>NUCLEOTIDE SEQUENCE [LARGE SCALE GENOMIC DNA]</scope>
    <source>
        <strain evidence="2 3">JCM 13498</strain>
    </source>
</reference>
<name>A0A5M4B1I5_9BACT</name>
<dbReference type="Pfam" id="PF02617">
    <property type="entry name" value="ClpS"/>
    <property type="match status" value="1"/>
</dbReference>
<keyword evidence="3" id="KW-1185">Reference proteome</keyword>
<dbReference type="InterPro" id="IPR003769">
    <property type="entry name" value="ClpS_core"/>
</dbReference>
<organism evidence="2 3">
    <name type="scientific">Prolixibacter bellariivorans</name>
    <dbReference type="NCBI Taxonomy" id="314319"/>
    <lineage>
        <taxon>Bacteria</taxon>
        <taxon>Pseudomonadati</taxon>
        <taxon>Bacteroidota</taxon>
        <taxon>Bacteroidia</taxon>
        <taxon>Marinilabiliales</taxon>
        <taxon>Prolixibacteraceae</taxon>
        <taxon>Prolixibacter</taxon>
    </lineage>
</organism>
<protein>
    <recommendedName>
        <fullName evidence="1">Adaptor protein ClpS core domain-containing protein</fullName>
    </recommendedName>
</protein>
<evidence type="ECO:0000259" key="1">
    <source>
        <dbReference type="Pfam" id="PF02617"/>
    </source>
</evidence>
<sequence length="127" mass="15095">MFLLTNVLSFREIWKLLLILVESYLQKIQYAKQRFYMGTQKKKQHSLTEEVDKEKRYSLFLHNDDFHSFDFVIDALMDICHHSTQQATQCTYLIHFKGKCDIKQGSMEFLRPMRQALAGRSLKATIK</sequence>